<evidence type="ECO:0000313" key="2">
    <source>
        <dbReference type="Proteomes" id="UP000177324"/>
    </source>
</evidence>
<proteinExistence type="predicted"/>
<dbReference type="Proteomes" id="UP000177324">
    <property type="component" value="Unassembled WGS sequence"/>
</dbReference>
<protein>
    <recommendedName>
        <fullName evidence="3">Methyltransferase type 11 domain-containing protein</fullName>
    </recommendedName>
</protein>
<name>A0A1G1VJG1_9BACT</name>
<evidence type="ECO:0000313" key="1">
    <source>
        <dbReference type="EMBL" id="OGY15550.1"/>
    </source>
</evidence>
<dbReference type="Gene3D" id="3.40.50.150">
    <property type="entry name" value="Vaccinia Virus protein VP39"/>
    <property type="match status" value="1"/>
</dbReference>
<dbReference type="SUPFAM" id="SSF53335">
    <property type="entry name" value="S-adenosyl-L-methionine-dependent methyltransferases"/>
    <property type="match status" value="1"/>
</dbReference>
<organism evidence="1 2">
    <name type="scientific">Candidatus Chisholmbacteria bacterium RIFCSPHIGHO2_01_FULL_48_12</name>
    <dbReference type="NCBI Taxonomy" id="1797589"/>
    <lineage>
        <taxon>Bacteria</taxon>
        <taxon>Candidatus Chisholmiibacteriota</taxon>
    </lineage>
</organism>
<dbReference type="InterPro" id="IPR029063">
    <property type="entry name" value="SAM-dependent_MTases_sf"/>
</dbReference>
<dbReference type="STRING" id="1797589.A2784_01080"/>
<comment type="caution">
    <text evidence="1">The sequence shown here is derived from an EMBL/GenBank/DDBJ whole genome shotgun (WGS) entry which is preliminary data.</text>
</comment>
<reference evidence="1 2" key="1">
    <citation type="journal article" date="2016" name="Nat. Commun.">
        <title>Thousands of microbial genomes shed light on interconnected biogeochemical processes in an aquifer system.</title>
        <authorList>
            <person name="Anantharaman K."/>
            <person name="Brown C.T."/>
            <person name="Hug L.A."/>
            <person name="Sharon I."/>
            <person name="Castelle C.J."/>
            <person name="Probst A.J."/>
            <person name="Thomas B.C."/>
            <person name="Singh A."/>
            <person name="Wilkins M.J."/>
            <person name="Karaoz U."/>
            <person name="Brodie E.L."/>
            <person name="Williams K.H."/>
            <person name="Hubbard S.S."/>
            <person name="Banfield J.F."/>
        </authorList>
    </citation>
    <scope>NUCLEOTIDE SEQUENCE [LARGE SCALE GENOMIC DNA]</scope>
</reference>
<sequence>MEDNWLGKFGGDLDLADRVNSPRGGLLLAGGLEAVLRREGLSFPEPVNVLALGAGSAAGELAYVEELGIGKDRVTLVDRYSESQRKALEAEGVGIVVGGDMFNFMATTSDDFSLVVGLGIEYVVEADPARFFDLVSRVVKPEGIVHLSAPPEVDERYWQEQGLRRIGRVRLILVKD</sequence>
<accession>A0A1G1VJG1</accession>
<gene>
    <name evidence="1" type="ORF">A2784_01080</name>
</gene>
<dbReference type="AlphaFoldDB" id="A0A1G1VJG1"/>
<evidence type="ECO:0008006" key="3">
    <source>
        <dbReference type="Google" id="ProtNLM"/>
    </source>
</evidence>
<dbReference type="EMBL" id="MHCH01000064">
    <property type="protein sequence ID" value="OGY15550.1"/>
    <property type="molecule type" value="Genomic_DNA"/>
</dbReference>